<organism evidence="1 2">
    <name type="scientific">Acetobacter senegalensis</name>
    <dbReference type="NCBI Taxonomy" id="446692"/>
    <lineage>
        <taxon>Bacteria</taxon>
        <taxon>Pseudomonadati</taxon>
        <taxon>Pseudomonadota</taxon>
        <taxon>Alphaproteobacteria</taxon>
        <taxon>Acetobacterales</taxon>
        <taxon>Acetobacteraceae</taxon>
        <taxon>Acetobacter</taxon>
    </lineage>
</organism>
<dbReference type="PATRIC" id="fig|446692.3.peg.2595"/>
<dbReference type="Proteomes" id="UP000056109">
    <property type="component" value="Chromosome I"/>
</dbReference>
<evidence type="ECO:0000313" key="2">
    <source>
        <dbReference type="Proteomes" id="UP000056109"/>
    </source>
</evidence>
<gene>
    <name evidence="1" type="ORF">ASN_2489</name>
</gene>
<dbReference type="AlphaFoldDB" id="A0A0U5BBR1"/>
<dbReference type="EMBL" id="LN606600">
    <property type="protein sequence ID" value="CEF41778.1"/>
    <property type="molecule type" value="Genomic_DNA"/>
</dbReference>
<reference evidence="2" key="1">
    <citation type="submission" date="2014-09" db="EMBL/GenBank/DDBJ databases">
        <authorList>
            <person name="Illeghems K.G."/>
        </authorList>
    </citation>
    <scope>NUCLEOTIDE SEQUENCE [LARGE SCALE GENOMIC DNA]</scope>
    <source>
        <strain evidence="2">108B</strain>
    </source>
</reference>
<name>A0A0U5BBR1_9PROT</name>
<keyword evidence="2" id="KW-1185">Reference proteome</keyword>
<proteinExistence type="predicted"/>
<dbReference type="KEGG" id="asz:ASN_2489"/>
<evidence type="ECO:0000313" key="1">
    <source>
        <dbReference type="EMBL" id="CEF41778.1"/>
    </source>
</evidence>
<sequence length="65" mass="7327">MRARYRNFICMLCKHMKSLRFFSSIAAFLLRKKSKPLFFSVSSALAPAVRPDDGCDGVILSGWAL</sequence>
<accession>A0A0U5BBR1</accession>
<protein>
    <submittedName>
        <fullName evidence="1">Uncharacterized protein</fullName>
    </submittedName>
</protein>